<dbReference type="AlphaFoldDB" id="A0A914CDY0"/>
<evidence type="ECO:0000256" key="1">
    <source>
        <dbReference type="SAM" id="MobiDB-lite"/>
    </source>
</evidence>
<organism evidence="3 4">
    <name type="scientific">Acrobeloides nanus</name>
    <dbReference type="NCBI Taxonomy" id="290746"/>
    <lineage>
        <taxon>Eukaryota</taxon>
        <taxon>Metazoa</taxon>
        <taxon>Ecdysozoa</taxon>
        <taxon>Nematoda</taxon>
        <taxon>Chromadorea</taxon>
        <taxon>Rhabditida</taxon>
        <taxon>Tylenchina</taxon>
        <taxon>Cephalobomorpha</taxon>
        <taxon>Cephaloboidea</taxon>
        <taxon>Cephalobidae</taxon>
        <taxon>Acrobeloides</taxon>
    </lineage>
</organism>
<keyword evidence="2" id="KW-0472">Membrane</keyword>
<dbReference type="WBParaSite" id="ACRNAN_Path_919.g3540.t1">
    <property type="protein sequence ID" value="ACRNAN_Path_919.g3540.t1"/>
    <property type="gene ID" value="ACRNAN_Path_919.g3540"/>
</dbReference>
<keyword evidence="3" id="KW-1185">Reference proteome</keyword>
<keyword evidence="2" id="KW-0812">Transmembrane</keyword>
<dbReference type="Proteomes" id="UP000887540">
    <property type="component" value="Unplaced"/>
</dbReference>
<proteinExistence type="predicted"/>
<reference evidence="4" key="1">
    <citation type="submission" date="2022-11" db="UniProtKB">
        <authorList>
            <consortium name="WormBaseParasite"/>
        </authorList>
    </citation>
    <scope>IDENTIFICATION</scope>
</reference>
<keyword evidence="2" id="KW-1133">Transmembrane helix</keyword>
<sequence length="147" mass="17130">MVDLFRDQLPNNRRTLALCLVFDMTYIGSLVFLILSHFYPENTSYHEWYKGFSWLAFGLSQYRLILLSIIMVGEEVIVLMTLIIDFLDYLLNMDEETEEEENGYEADSDEADSDEADGDEVDGLIKLLWKSRRAEIQRSVMKIPVSK</sequence>
<evidence type="ECO:0000313" key="3">
    <source>
        <dbReference type="Proteomes" id="UP000887540"/>
    </source>
</evidence>
<accession>A0A914CDY0</accession>
<protein>
    <submittedName>
        <fullName evidence="4">Uncharacterized protein</fullName>
    </submittedName>
</protein>
<feature type="region of interest" description="Disordered" evidence="1">
    <location>
        <begin position="97"/>
        <end position="118"/>
    </location>
</feature>
<evidence type="ECO:0000256" key="2">
    <source>
        <dbReference type="SAM" id="Phobius"/>
    </source>
</evidence>
<feature type="transmembrane region" description="Helical" evidence="2">
    <location>
        <begin position="59"/>
        <end position="84"/>
    </location>
</feature>
<feature type="transmembrane region" description="Helical" evidence="2">
    <location>
        <begin position="16"/>
        <end position="39"/>
    </location>
</feature>
<name>A0A914CDY0_9BILA</name>
<evidence type="ECO:0000313" key="4">
    <source>
        <dbReference type="WBParaSite" id="ACRNAN_Path_919.g3540.t1"/>
    </source>
</evidence>